<dbReference type="InterPro" id="IPR012914">
    <property type="entry name" value="PucR_dom"/>
</dbReference>
<dbReference type="Pfam" id="PF17853">
    <property type="entry name" value="GGDEF_2"/>
    <property type="match status" value="1"/>
</dbReference>
<dbReference type="Proteomes" id="UP000030437">
    <property type="component" value="Unassembled WGS sequence"/>
</dbReference>
<proteinExistence type="inferred from homology"/>
<dbReference type="PANTHER" id="PTHR33744:SF1">
    <property type="entry name" value="DNA-BINDING TRANSCRIPTIONAL ACTIVATOR ADER"/>
    <property type="match status" value="1"/>
</dbReference>
<dbReference type="RefSeq" id="WP_036156377.1">
    <property type="nucleotide sequence ID" value="NZ_AVCX01000003.1"/>
</dbReference>
<evidence type="ECO:0000313" key="6">
    <source>
        <dbReference type="Proteomes" id="UP000030437"/>
    </source>
</evidence>
<dbReference type="STRING" id="1220589.CD32_15840"/>
<dbReference type="Pfam" id="PF13556">
    <property type="entry name" value="HTH_30"/>
    <property type="match status" value="1"/>
</dbReference>
<dbReference type="PANTHER" id="PTHR33744">
    <property type="entry name" value="CARBOHYDRATE DIACID REGULATOR"/>
    <property type="match status" value="1"/>
</dbReference>
<reference evidence="5 6" key="1">
    <citation type="submission" date="2014-02" db="EMBL/GenBank/DDBJ databases">
        <title>Draft genome sequence of Lysinibacillus odysseyi NBRC 100172.</title>
        <authorList>
            <person name="Zhang F."/>
            <person name="Wang G."/>
            <person name="Zhang L."/>
        </authorList>
    </citation>
    <scope>NUCLEOTIDE SEQUENCE [LARGE SCALE GENOMIC DNA]</scope>
    <source>
        <strain evidence="5 6">NBRC 100172</strain>
    </source>
</reference>
<dbReference type="Pfam" id="PF07905">
    <property type="entry name" value="PucR"/>
    <property type="match status" value="1"/>
</dbReference>
<dbReference type="eggNOG" id="COG2508">
    <property type="taxonomic scope" value="Bacteria"/>
</dbReference>
<evidence type="ECO:0000256" key="1">
    <source>
        <dbReference type="ARBA" id="ARBA00006754"/>
    </source>
</evidence>
<keyword evidence="6" id="KW-1185">Reference proteome</keyword>
<dbReference type="AlphaFoldDB" id="A0A0A3J8G4"/>
<name>A0A0A3J8G4_9BACI</name>
<feature type="domain" description="PucR C-terminal helix-turn-helix" evidence="3">
    <location>
        <begin position="327"/>
        <end position="382"/>
    </location>
</feature>
<evidence type="ECO:0000313" key="5">
    <source>
        <dbReference type="EMBL" id="KGR83312.1"/>
    </source>
</evidence>
<evidence type="ECO:0000259" key="4">
    <source>
        <dbReference type="Pfam" id="PF17853"/>
    </source>
</evidence>
<feature type="domain" description="Purine catabolism PurC-like" evidence="2">
    <location>
        <begin position="8"/>
        <end position="124"/>
    </location>
</feature>
<dbReference type="InterPro" id="IPR025736">
    <property type="entry name" value="PucR_C-HTH_dom"/>
</dbReference>
<evidence type="ECO:0000259" key="3">
    <source>
        <dbReference type="Pfam" id="PF13556"/>
    </source>
</evidence>
<dbReference type="InterPro" id="IPR042070">
    <property type="entry name" value="PucR_C-HTH_sf"/>
</dbReference>
<dbReference type="InterPro" id="IPR051448">
    <property type="entry name" value="CdaR-like_regulators"/>
</dbReference>
<dbReference type="InterPro" id="IPR041522">
    <property type="entry name" value="CdaR_GGDEF"/>
</dbReference>
<sequence length="390" mass="45974">MSTISHMMQSSLFPQLRVIAGENGFYRKISGINILEKEELTIFCRPNELVVTTGVYIANDMDCLEQLVKVAYEKRTAGFIINTGPYIPDIPSSLIHFADEHEYPLFQMDWKHRVTDLLKTTFQFITTNQQERSSEEQVMHQLLFNYQQHESHLTETLEQLGFPKHTEYGIIVCTAKDESINIQRYNTIILLAFQQRYEQFIHFQYRNQLIYLIDRTRVKTATIPFSTIVEEIYQKVEEKYKEFGLSIGMGGFYAALGEIHKSYEEALTVIRLAQLHNNRYLYKYKDMGAYQIIMNVDNQRVIEQFRQNMLGRLYRYDELHGTDFVSFLRIFLEENGSTIKISQRAFVHRNTVLYKVNKIEMLLDMDLTNTFTKTNLYLAFLIEDMQKHGV</sequence>
<gene>
    <name evidence="5" type="ORF">CD32_15840</name>
</gene>
<protein>
    <submittedName>
        <fullName evidence="5">Transcriptional regulator</fullName>
    </submittedName>
</protein>
<feature type="domain" description="CdaR GGDEF-like" evidence="4">
    <location>
        <begin position="150"/>
        <end position="272"/>
    </location>
</feature>
<comment type="caution">
    <text evidence="5">The sequence shown here is derived from an EMBL/GenBank/DDBJ whole genome shotgun (WGS) entry which is preliminary data.</text>
</comment>
<comment type="similarity">
    <text evidence="1">Belongs to the CdaR family.</text>
</comment>
<dbReference type="Gene3D" id="1.10.10.2840">
    <property type="entry name" value="PucR C-terminal helix-turn-helix domain"/>
    <property type="match status" value="1"/>
</dbReference>
<evidence type="ECO:0000259" key="2">
    <source>
        <dbReference type="Pfam" id="PF07905"/>
    </source>
</evidence>
<dbReference type="EMBL" id="JPVP01000058">
    <property type="protein sequence ID" value="KGR83312.1"/>
    <property type="molecule type" value="Genomic_DNA"/>
</dbReference>
<organism evidence="5 6">
    <name type="scientific">Lysinibacillus odysseyi 34hs-1 = NBRC 100172</name>
    <dbReference type="NCBI Taxonomy" id="1220589"/>
    <lineage>
        <taxon>Bacteria</taxon>
        <taxon>Bacillati</taxon>
        <taxon>Bacillota</taxon>
        <taxon>Bacilli</taxon>
        <taxon>Bacillales</taxon>
        <taxon>Bacillaceae</taxon>
        <taxon>Lysinibacillus</taxon>
    </lineage>
</organism>
<dbReference type="OrthoDB" id="142218at2"/>
<accession>A0A0A3J8G4</accession>